<reference evidence="1" key="1">
    <citation type="journal article" date="2015" name="Nature">
        <title>Complex archaea that bridge the gap between prokaryotes and eukaryotes.</title>
        <authorList>
            <person name="Spang A."/>
            <person name="Saw J.H."/>
            <person name="Jorgensen S.L."/>
            <person name="Zaremba-Niedzwiedzka K."/>
            <person name="Martijn J."/>
            <person name="Lind A.E."/>
            <person name="van Eijk R."/>
            <person name="Schleper C."/>
            <person name="Guy L."/>
            <person name="Ettema T.J."/>
        </authorList>
    </citation>
    <scope>NUCLEOTIDE SEQUENCE</scope>
</reference>
<dbReference type="EMBL" id="LAZR01005851">
    <property type="protein sequence ID" value="KKM96652.1"/>
    <property type="molecule type" value="Genomic_DNA"/>
</dbReference>
<protein>
    <submittedName>
        <fullName evidence="1">Uncharacterized protein</fullName>
    </submittedName>
</protein>
<organism evidence="1">
    <name type="scientific">marine sediment metagenome</name>
    <dbReference type="NCBI Taxonomy" id="412755"/>
    <lineage>
        <taxon>unclassified sequences</taxon>
        <taxon>metagenomes</taxon>
        <taxon>ecological metagenomes</taxon>
    </lineage>
</organism>
<evidence type="ECO:0000313" key="1">
    <source>
        <dbReference type="EMBL" id="KKM96652.1"/>
    </source>
</evidence>
<dbReference type="AlphaFoldDB" id="A0A0F9PTX1"/>
<name>A0A0F9PTX1_9ZZZZ</name>
<accession>A0A0F9PTX1</accession>
<comment type="caution">
    <text evidence="1">The sequence shown here is derived from an EMBL/GenBank/DDBJ whole genome shotgun (WGS) entry which is preliminary data.</text>
</comment>
<proteinExistence type="predicted"/>
<sequence length="131" mass="14798">MANKKKIREQFNEIFQMGNEKAIKKMLAKNPWLQDEISHSMDAGINEQNQIIAALGVMEDELGGAVPMDEIVFSLRVDFNIRKAEPEVHKILSEVEDLNLVKKESNGWILTNEGGKICDDYLNKNLGKLGL</sequence>
<gene>
    <name evidence="1" type="ORF">LCGC14_1175940</name>
</gene>